<evidence type="ECO:0000313" key="27">
    <source>
        <dbReference type="Proteomes" id="UP000035681"/>
    </source>
</evidence>
<dbReference type="GO" id="GO:0051287">
    <property type="term" value="F:NAD binding"/>
    <property type="evidence" value="ECO:0007669"/>
    <property type="project" value="UniProtKB-UniRule"/>
</dbReference>
<dbReference type="Gene3D" id="2.70.98.30">
    <property type="entry name" value="Golgi alpha-mannosidase II, domain 4"/>
    <property type="match status" value="1"/>
</dbReference>
<dbReference type="GO" id="GO:0006412">
    <property type="term" value="P:translation"/>
    <property type="evidence" value="ECO:0007669"/>
    <property type="project" value="InterPro"/>
</dbReference>
<dbReference type="PROSITE" id="PS50294">
    <property type="entry name" value="WD_REPEATS_REGION"/>
    <property type="match status" value="3"/>
</dbReference>
<evidence type="ECO:0000259" key="26">
    <source>
        <dbReference type="PROSITE" id="PS51076"/>
    </source>
</evidence>
<dbReference type="FunFam" id="1.20.1270.50:FF:000003">
    <property type="entry name" value="Alpha-mannosidase"/>
    <property type="match status" value="1"/>
</dbReference>
<evidence type="ECO:0000256" key="15">
    <source>
        <dbReference type="ARBA" id="ARBA00023128"/>
    </source>
</evidence>
<dbReference type="InterPro" id="IPR056780">
    <property type="entry name" value="Renin_r_C"/>
</dbReference>
<evidence type="ECO:0000256" key="4">
    <source>
        <dbReference type="ARBA" id="ARBA00005545"/>
    </source>
</evidence>
<comment type="similarity">
    <text evidence="7">Belongs to the glycosyl hydrolase 38 family.</text>
</comment>
<dbReference type="Gene3D" id="2.60.200.10">
    <property type="match status" value="1"/>
</dbReference>
<evidence type="ECO:0000256" key="1">
    <source>
        <dbReference type="ARBA" id="ARBA00001947"/>
    </source>
</evidence>
<dbReference type="GO" id="GO:0004559">
    <property type="term" value="F:alpha-mannosidase activity"/>
    <property type="evidence" value="ECO:0007669"/>
    <property type="project" value="InterPro"/>
</dbReference>
<sequence length="4021" mass="455566">YCIIIKMNPYKNINNTSISLHGNNKTKPLSSDTCSTIASYLMEYNVSDDVEFSRKAIESLIKKLKDNSSQLDELINSVSSKGTITTKCITIPRTLDGRLQVAGRKGFPHVVYVKTFVYPDVSKNELKHKDICQNGFDDKTEQVCVNPYHYDKGCNFLTRKEERIPSNESGMSIAYTNSTSTTPTKNDSIISNNNYSYSQPTISYPLPSPSTSTPSTSTISITNTFSPPPPSSSSSSSTSQQQSTNKHSKPLPIPKSNYTETTPYPYSIPPDDVPIASNLTAKDSIAAKIDNLEPSNSHKKNISHERRKVKKDIANYIENRIVSNGWAELVSDEMAKKLLIDEPLPEVKLSITYYEYHKVLCDTVNVDIIPYYVDGGLNISSKNRLCLGAITNVLREVSTDKVLQAIGRGVRFDVKGEGNVWISNLSNYSVFVQSNYLDGDSETGIVYKISPLATFKVFDLDHCYRQLKRINMYKNLAEAAENFSLNERRHIEESINTTTLNKAIDTGVDDMRNICSIKLSFIKGWGEGDDQYKNYLDTITSAFENVVIQGNFKIDPYFYIYISTHPYYRALCRLQSIKKSEESAKLYAEDALSLFDDYEFNEVSKESETTPNIDISAVDCSNWQEGNEIYPFDYVASFETYNPFEDENFMDLVKESLNDIKSSDVMKTSKKDLPIFINKDGKKMVQYVRKSGIISYRSVKEKIDTENIDNKNFISEELRENIKKKIDDNTITVNANIENIFLYDFFSHSRLPSTLKRTLFTKDIQKKLEVSGKVNAVLVPGDGIGPTLADSVKEVIQRKNIPLHFEEIQISGADYDPTKTVEYVEKILRKNNNVGLKGTILEPIDDLTFNELQGLNLRMKKGLDLFANVAFIKTMEGIKTRHGKELDFVIIREQTEGEYSAIEHESVPGVVECLKISTKQKIERIAKFAFDFAIKYNRKKVTCVHKANIMKLGDGLFLNTCKDIAKKYPGIEFEGMIVDNTCMQLVSRPEQFDVMVMPNLYGNIIDNLAAGLVGGAGVVPSYSMGSEFVVFEPGSRHTYAKGVGKNVANPTAMFLATSKLLNHLHLNVYGDALRKGVEKTIKSGNVTKDLGGNATTIEFTDAVINNIDFNQSQMTSLSRVLVNFGKRNLSTTVAPVDEIAKKVNVCLIPGDGVGPELTQSVQEVVKHTGIPLVFEEVFVSGIHYKKSTRISEVLEALRRNNNVCLKGVIQESVYNRDNELKGLNMKMRRKLDLFANVVHIKTMEGIKTRHGKELDFIIIREQTEGEYSAIEHESVPGVIECLKISTRPKIERIAKFAFDYAMKYNRKKVTCVHKANIMKLGDGLFLKICQDVAKLYPKLEFESMIVDNTCMQLVSNPEQFDVMVMPNLYGNIIDNLAAGLVGGAGVVPSKSIGSDFVMFEPGSKHSFQQALGRDIANPTAMILACSNLLHHVHLEAYANALRKAVEKTIKEGKVRTRDLGGYDSSTDFTFAIIIDFDYFFLSMDYGDNQVSSNKYQNTTEEGSPTQQMFNFYPPPSNIYPINGSVIDKTDSVILNSYNRRQRLNLLRNRMRSEFGHNNTSGEAITPSCTDDDTLSLSETTSLASWGKNLLSESGNSFNRNVFALDSLSTRGSVMTLGNSLSPNRSFIEHQQQIANYYMDGPRMSQYMHGDVPSSIVETIPEEPNKTFTSQHETLNETDLSNTIIQRPFDLIIDDTSVTSTRNSDTEKEDEDKISEMPGKYNTTSDSKESISTTSDPNNEYGKRRGHVKTNSLDRGLSLAKVMKSGPFPPPDQKANSLNRQCSPSEIFKVMCEEDQLNDQAAGVISKITSDLLKTDPSIKSFEKDGNSEEVINNYYNYEKDKTPPIPDRSHLPVLSKSKPIVPPRPNKNLSKVEHSTVNQFPIIEENKEQHEGEDQQMINENNKDNKIIEEEINLQGLLPDTCDPITRDVERRMSMKEHTPSSSKSSTLDKNSALKPTITQGVPPSFSALRDAKNTVKNISHGLLRGVFDKAKSAVFLGRNSHKISKTDFEEMHEIDDDSTNPSSTNFLTSEQQPPPTVPSPVQICRPKNSKKGPFDFSDIKLVQQINNEHSGAIWVVKFSVCGKLIATAGKDGIVRVWCMNDSVEEFQNMKERYRNVTGRSSTSGSNYEVMLGANSKICNSSSTVNDVNNLTDDDNSIRTTSNDSDNKKKFIRNDGNDEIISTKPLCIYRGHTSDIVDLSWSKSYFILSSGNDKTVKLWHLSRNECLCCFQHMDFVTGVAFLPKDDKYFISGSMDGKVRLWHIPDKKVVLWNEVEGSKFITALTFVKNGKYIVVGTYVGQCFFFTTEQLQYYTMIDVRSTKGKNAVGHKITGLSVSGDKLLVTSNDSRIRIYDIRDMKLSCKFIGSTNDHSHIRASFSPDGKHIICGSEDRHIYIWKTLDSSSSITVRKDRNTMWERVRGHEHIVSVAIFAPKPNLFLKNLVFHDKLIITKTFNDNNTSNGGNIESINNPETELDASACYQPIFKNSLPQQTPETSTTSVTGKEKLVNGDLIVSADFNGSIKIFINPPRIISTCSSSYFNVFYGLMAFFLVVMLQNFTTLFKNLSLRSGVPLCSNISVGKFCSEPPTNDDTKGDSKKVVAQSFKKRSVYPYSKEILTDKNFNTYPFYVEREWWKDGKRMTFWANWKQFADVKRRRALAECGADRMRYKALKENTILPQALRDEMAETLHNMDKYSRPNLILNLCMFTGRSRGKIKPYRVNRHIFRRLADASKLSGVQRAISKMKSLILLATIIVLSNASTFQIKTLPSSISIPNDVDNFPLTAISTLNNYMLGLSADIDKEFNEVVGDLFSRPKALAVIQIKNVDNIGGKSIEEYKSTDEGYYDISTTEDMIESIFGNEGHFNELIGGVIDGEFKNQIESFTIPEDSVKTKLPKLRDELMSLKKIVKYLEKSGPRLGVSAPEVFDIEINGFVNAKDKNEINAAKKELEGILDKFTEVLKSIYGDQVVVEVITTNGNEENIESHFISKRDTQSNQPDTIKEIRKKYNVYSFTQGDYPAIFAIFAGVSIILSIAILFIAVGMWTMDPGKDSIIYLVMFKYLLIFFLFFLQKVQSSCSWDNCPKWSKNKNDINVHIISHTHDDLGWIKTVDEYYFGTKNFLVPVGVQYIYDSVINALEKNKNRKFSFAETGFLWRWIEESDKEKIELFKKLVLDGQIELIGGGWVQNDEATSHYIDIIHQMSLGLRYLNKTFGVCGRPKVAWQIDPFGHSKEMASLLSLMGYEGLFFGREHYLEHEKRISDKSLEFIWKNSDDLKTNLLTGVFYLSTYAPLNEFCFDSLCKDDAIIDDKRFSGYNLEDKLQKFLKHINNQVSVQRHNNIMFMAGGDFQYSNADEWYKNLDKLIKHVTEKYPNIKIFYSTPSCYVKALKESKPILPAKTGDFFPYAHREHSYWTGYFTSKPVMKRIVRESSNLLNLLNTFIALSGTKKDINNLIPQKLERALALSQHHDAVTGTSKENVTFDYEKRMIEGWDNGEVILNSIVNKVGSIKGKQFPEMILCKKLNESICNISEESSQFTVTVFNSYHNDRNIFVRVPINHTNVKVLDDNGNVVQNQVLETFITSQLNENYKFEVVFEIKFKGIGFVTYFIQYNNKKSKILPKNDGKNNSIENDNYKITFDNNGYIQNITNKQLNITFPFNLKYSYYIGCGKDNFQPSGAYIFSPINTTTVYFNMSINTTTIIGSLVNETRQQISPWISHSIRLYKNVSYIEIQWTVGPIPKEKFDPIGKELIIRYSTTLQNNGQFKTDSNGRQSMYRKTNYAPDYTYKNTDPIAANYYPITNKVSINDNKYLFSILVDRAQGVSSLKDGELEVMLHRRAFHDDYLGVEEALDELGEDGNGLIARGIHRIYIGDKNELTTKIRDDSVIFYKEPILMFSNINNITINEYKQNFLTNFKFIEPSLPKGINILSIESLNQFSTEWLFRLEQIYEGDEMGVKSQPITVDLNKIFLPYKIKQIIETDIQGIEEKNETTKRSMLKNNKLYISKVDNEITILPMEIRTFKIYLQK</sequence>
<dbReference type="GO" id="GO:0006099">
    <property type="term" value="P:tricarboxylic acid cycle"/>
    <property type="evidence" value="ECO:0007669"/>
    <property type="project" value="UniProtKB-UniRule"/>
</dbReference>
<comment type="similarity">
    <text evidence="6">Belongs to the universal ribosomal protein uS14 family.</text>
</comment>
<feature type="region of interest" description="Disordered" evidence="23">
    <location>
        <begin position="1934"/>
        <end position="1964"/>
    </location>
</feature>
<dbReference type="Gene3D" id="2.60.40.1360">
    <property type="match status" value="1"/>
</dbReference>
<name>A0AAF5DEU9_STRER</name>
<dbReference type="SUPFAM" id="SSF57716">
    <property type="entry name" value="Glucocorticoid receptor-like (DNA-binding domain)"/>
    <property type="match status" value="1"/>
</dbReference>
<evidence type="ECO:0000256" key="7">
    <source>
        <dbReference type="ARBA" id="ARBA00009792"/>
    </source>
</evidence>
<dbReference type="Pfam" id="PF00180">
    <property type="entry name" value="Iso_dh"/>
    <property type="match status" value="2"/>
</dbReference>
<evidence type="ECO:0000256" key="5">
    <source>
        <dbReference type="ARBA" id="ARBA00007769"/>
    </source>
</evidence>
<dbReference type="PANTHER" id="PTHR11607">
    <property type="entry name" value="ALPHA-MANNOSIDASE"/>
    <property type="match status" value="1"/>
</dbReference>
<dbReference type="InterPro" id="IPR027291">
    <property type="entry name" value="Glyco_hydro_38_N_sf"/>
</dbReference>
<dbReference type="InterPro" id="IPR000602">
    <property type="entry name" value="Glyco_hydro_38_N"/>
</dbReference>
<keyword evidence="10" id="KW-0378">Hydrolase</keyword>
<proteinExistence type="inferred from homology"/>
<dbReference type="FunFam" id="1.20.1270.50:FF:000002">
    <property type="entry name" value="Alpha-mannosidase"/>
    <property type="match status" value="1"/>
</dbReference>
<dbReference type="NCBIfam" id="TIGR00175">
    <property type="entry name" value="mito_nad_idh"/>
    <property type="match status" value="2"/>
</dbReference>
<keyword evidence="12 22" id="KW-0809">Transit peptide</keyword>
<feature type="repeat" description="WD" evidence="21">
    <location>
        <begin position="2189"/>
        <end position="2229"/>
    </location>
</feature>
<dbReference type="InterPro" id="IPR011682">
    <property type="entry name" value="Glyco_hydro_38_C"/>
</dbReference>
<dbReference type="InterPro" id="IPR003619">
    <property type="entry name" value="MAD_homology1_Dwarfin-type"/>
</dbReference>
<keyword evidence="13" id="KW-0689">Ribosomal protein</keyword>
<keyword evidence="24" id="KW-0472">Membrane</keyword>
<dbReference type="InterPro" id="IPR004434">
    <property type="entry name" value="Isocitrate_DH_NAD"/>
</dbReference>
<feature type="repeat" description="WD" evidence="21">
    <location>
        <begin position="2229"/>
        <end position="2263"/>
    </location>
</feature>
<dbReference type="Pfam" id="PF07748">
    <property type="entry name" value="Glyco_hydro_38C"/>
    <property type="match status" value="1"/>
</dbReference>
<dbReference type="GO" id="GO:0000287">
    <property type="term" value="F:magnesium ion binding"/>
    <property type="evidence" value="ECO:0007669"/>
    <property type="project" value="UniProtKB-UniRule"/>
</dbReference>
<dbReference type="GO" id="GO:0009791">
    <property type="term" value="P:post-embryonic development"/>
    <property type="evidence" value="ECO:0007669"/>
    <property type="project" value="UniProtKB-ARBA"/>
</dbReference>
<dbReference type="SUPFAM" id="SSF49879">
    <property type="entry name" value="SMAD/FHA domain"/>
    <property type="match status" value="1"/>
</dbReference>
<dbReference type="SUPFAM" id="SSF74650">
    <property type="entry name" value="Galactose mutarotase-like"/>
    <property type="match status" value="1"/>
</dbReference>
<dbReference type="InterPro" id="IPR015341">
    <property type="entry name" value="Glyco_hydro_38_cen"/>
</dbReference>
<evidence type="ECO:0000256" key="2">
    <source>
        <dbReference type="ARBA" id="ARBA00004123"/>
    </source>
</evidence>
<keyword evidence="27" id="KW-1185">Reference proteome</keyword>
<feature type="repeat" description="WD" evidence="21">
    <location>
        <begin position="2376"/>
        <end position="2406"/>
    </location>
</feature>
<dbReference type="GO" id="GO:0006355">
    <property type="term" value="P:regulation of DNA-templated transcription"/>
    <property type="evidence" value="ECO:0007669"/>
    <property type="project" value="InterPro"/>
</dbReference>
<dbReference type="Gene3D" id="3.40.718.10">
    <property type="entry name" value="Isopropylmalate Dehydrogenase"/>
    <property type="match status" value="2"/>
</dbReference>
<dbReference type="InterPro" id="IPR036578">
    <property type="entry name" value="SMAD_MH1_sf"/>
</dbReference>
<evidence type="ECO:0000256" key="12">
    <source>
        <dbReference type="ARBA" id="ARBA00022946"/>
    </source>
</evidence>
<evidence type="ECO:0000256" key="3">
    <source>
        <dbReference type="ARBA" id="ARBA00004173"/>
    </source>
</evidence>
<evidence type="ECO:0000256" key="19">
    <source>
        <dbReference type="ARBA" id="ARBA00023274"/>
    </source>
</evidence>
<dbReference type="GO" id="GO:0050793">
    <property type="term" value="P:regulation of developmental process"/>
    <property type="evidence" value="ECO:0007669"/>
    <property type="project" value="UniProtKB-ARBA"/>
</dbReference>
<comment type="cofactor">
    <cofactor evidence="1">
        <name>Zn(2+)</name>
        <dbReference type="ChEBI" id="CHEBI:29105"/>
    </cofactor>
</comment>
<comment type="subcellular location">
    <subcellularLocation>
        <location evidence="3 22">Mitochondrion</location>
    </subcellularLocation>
    <subcellularLocation>
        <location evidence="2">Nucleus</location>
    </subcellularLocation>
</comment>
<dbReference type="PANTHER" id="PTHR11607:SF3">
    <property type="entry name" value="LYSOSOMAL ALPHA-MANNOSIDASE"/>
    <property type="match status" value="1"/>
</dbReference>
<dbReference type="CDD" id="cd00200">
    <property type="entry name" value="WD40"/>
    <property type="match status" value="1"/>
</dbReference>
<dbReference type="InterPro" id="IPR001132">
    <property type="entry name" value="SMAD_dom_Dwarfin-type"/>
</dbReference>
<dbReference type="SMART" id="SM00524">
    <property type="entry name" value="DWB"/>
    <property type="match status" value="1"/>
</dbReference>
<evidence type="ECO:0000256" key="18">
    <source>
        <dbReference type="ARBA" id="ARBA00023242"/>
    </source>
</evidence>
<dbReference type="Gene3D" id="3.90.520.10">
    <property type="entry name" value="SMAD MH1 domain"/>
    <property type="match status" value="1"/>
</dbReference>
<dbReference type="GO" id="GO:0005739">
    <property type="term" value="C:mitochondrion"/>
    <property type="evidence" value="ECO:0007669"/>
    <property type="project" value="UniProtKB-SubCell"/>
</dbReference>
<dbReference type="Pfam" id="PF09261">
    <property type="entry name" value="Alpha-mann_mid"/>
    <property type="match status" value="1"/>
</dbReference>
<dbReference type="PROSITE" id="PS51075">
    <property type="entry name" value="MH1"/>
    <property type="match status" value="1"/>
</dbReference>
<feature type="domain" description="MH2" evidence="26">
    <location>
        <begin position="348"/>
        <end position="578"/>
    </location>
</feature>
<dbReference type="SMART" id="SM01329">
    <property type="entry name" value="Iso_dh"/>
    <property type="match status" value="2"/>
</dbReference>
<evidence type="ECO:0000256" key="14">
    <source>
        <dbReference type="ARBA" id="ARBA00023015"/>
    </source>
</evidence>
<keyword evidence="20" id="KW-0326">Glycosidase</keyword>
<dbReference type="WBParaSite" id="TCONS_00011377.p1">
    <property type="protein sequence ID" value="TCONS_00011377.p1"/>
    <property type="gene ID" value="XLOC_005723"/>
</dbReference>
<dbReference type="GO" id="GO:1990904">
    <property type="term" value="C:ribonucleoprotein complex"/>
    <property type="evidence" value="ECO:0007669"/>
    <property type="project" value="UniProtKB-KW"/>
</dbReference>
<dbReference type="Pfam" id="PF07850">
    <property type="entry name" value="Renin_r"/>
    <property type="match status" value="1"/>
</dbReference>
<dbReference type="GO" id="GO:0005634">
    <property type="term" value="C:nucleus"/>
    <property type="evidence" value="ECO:0007669"/>
    <property type="project" value="UniProtKB-SubCell"/>
</dbReference>
<evidence type="ECO:0000259" key="25">
    <source>
        <dbReference type="PROSITE" id="PS51075"/>
    </source>
</evidence>
<comment type="similarity">
    <text evidence="5 22">Belongs to the isocitrate and isopropylmalate dehydrogenases family.</text>
</comment>
<dbReference type="PROSITE" id="PS50082">
    <property type="entry name" value="WD_REPEATS_2"/>
    <property type="match status" value="4"/>
</dbReference>
<dbReference type="Pfam" id="PF01074">
    <property type="entry name" value="Glyco_hydro_38N"/>
    <property type="match status" value="1"/>
</dbReference>
<feature type="compositionally biased region" description="Low complexity" evidence="23">
    <location>
        <begin position="206"/>
        <end position="225"/>
    </location>
</feature>
<feature type="region of interest" description="Disordered" evidence="23">
    <location>
        <begin position="1695"/>
        <end position="1752"/>
    </location>
</feature>
<evidence type="ECO:0000256" key="9">
    <source>
        <dbReference type="ARBA" id="ARBA00022723"/>
    </source>
</evidence>
<keyword evidence="19" id="KW-0687">Ribonucleoprotein</keyword>
<keyword evidence="24" id="KW-1133">Transmembrane helix</keyword>
<dbReference type="SUPFAM" id="SSF50978">
    <property type="entry name" value="WD40 repeat-like"/>
    <property type="match status" value="1"/>
</dbReference>
<keyword evidence="21" id="KW-0853">WD repeat</keyword>
<keyword evidence="8 22" id="KW-0816">Tricarboxylic acid cycle</keyword>
<dbReference type="InterPro" id="IPR015943">
    <property type="entry name" value="WD40/YVTN_repeat-like_dom_sf"/>
</dbReference>
<dbReference type="FunFam" id="3.40.718.10:FF:000001">
    <property type="entry name" value="Isocitrate dehydrogenase [NAD] subunit, mitochondrial"/>
    <property type="match status" value="2"/>
</dbReference>
<dbReference type="SMART" id="SM00523">
    <property type="entry name" value="DWA"/>
    <property type="match status" value="1"/>
</dbReference>
<reference evidence="28" key="1">
    <citation type="submission" date="2024-02" db="UniProtKB">
        <authorList>
            <consortium name="WormBaseParasite"/>
        </authorList>
    </citation>
    <scope>IDENTIFICATION</scope>
</reference>
<dbReference type="Gene3D" id="1.20.1270.50">
    <property type="entry name" value="Glycoside hydrolase family 38, central domain"/>
    <property type="match status" value="2"/>
</dbReference>
<dbReference type="Gene3D" id="1.10.287.1480">
    <property type="match status" value="1"/>
</dbReference>
<dbReference type="GO" id="GO:0005764">
    <property type="term" value="C:lysosome"/>
    <property type="evidence" value="ECO:0007669"/>
    <property type="project" value="TreeGrafter"/>
</dbReference>
<evidence type="ECO:0000256" key="24">
    <source>
        <dbReference type="SAM" id="Phobius"/>
    </source>
</evidence>
<evidence type="ECO:0000256" key="10">
    <source>
        <dbReference type="ARBA" id="ARBA00022801"/>
    </source>
</evidence>
<keyword evidence="17" id="KW-0804">Transcription</keyword>
<dbReference type="PROSITE" id="PS51076">
    <property type="entry name" value="MH2"/>
    <property type="match status" value="1"/>
</dbReference>
<dbReference type="InterPro" id="IPR019818">
    <property type="entry name" value="IsoCit/isopropylmalate_DH_CS"/>
</dbReference>
<feature type="compositionally biased region" description="Low complexity" evidence="23">
    <location>
        <begin position="232"/>
        <end position="244"/>
    </location>
</feature>
<dbReference type="GO" id="GO:0030246">
    <property type="term" value="F:carbohydrate binding"/>
    <property type="evidence" value="ECO:0007669"/>
    <property type="project" value="InterPro"/>
</dbReference>
<dbReference type="GO" id="GO:0005667">
    <property type="term" value="C:transcription regulator complex"/>
    <property type="evidence" value="ECO:0007669"/>
    <property type="project" value="InterPro"/>
</dbReference>
<dbReference type="Gene3D" id="3.20.110.10">
    <property type="entry name" value="Glycoside hydrolase 38, N terminal domain"/>
    <property type="match status" value="1"/>
</dbReference>
<dbReference type="Proteomes" id="UP000035681">
    <property type="component" value="Unplaced"/>
</dbReference>
<evidence type="ECO:0000256" key="22">
    <source>
        <dbReference type="RuleBase" id="RU361266"/>
    </source>
</evidence>
<dbReference type="InterPro" id="IPR011330">
    <property type="entry name" value="Glyco_hydro/deAcase_b/a-brl"/>
</dbReference>
<comment type="similarity">
    <text evidence="4">Belongs to the dwarfin/SMAD family.</text>
</comment>
<feature type="region of interest" description="Disordered" evidence="23">
    <location>
        <begin position="1851"/>
        <end position="1870"/>
    </location>
</feature>
<feature type="domain" description="MH1" evidence="25">
    <location>
        <begin position="35"/>
        <end position="159"/>
    </location>
</feature>
<feature type="compositionally biased region" description="Polar residues" evidence="23">
    <location>
        <begin position="168"/>
        <end position="185"/>
    </location>
</feature>
<dbReference type="Gene3D" id="2.60.40.1180">
    <property type="entry name" value="Golgi alpha-mannosidase II"/>
    <property type="match status" value="1"/>
</dbReference>
<dbReference type="GO" id="GO:0003735">
    <property type="term" value="F:structural constituent of ribosome"/>
    <property type="evidence" value="ECO:0007669"/>
    <property type="project" value="InterPro"/>
</dbReference>
<dbReference type="SUPFAM" id="SSF53659">
    <property type="entry name" value="Isocitrate/Isopropylmalate dehydrogenase-like"/>
    <property type="match status" value="2"/>
</dbReference>
<dbReference type="InterPro" id="IPR017855">
    <property type="entry name" value="SMAD-like_dom_sf"/>
</dbReference>
<evidence type="ECO:0000256" key="16">
    <source>
        <dbReference type="ARBA" id="ARBA00023157"/>
    </source>
</evidence>
<dbReference type="CDD" id="cd10810">
    <property type="entry name" value="GH38N_AMII_LAM_like"/>
    <property type="match status" value="1"/>
</dbReference>
<feature type="transmembrane region" description="Helical" evidence="24">
    <location>
        <begin position="3050"/>
        <end position="3067"/>
    </location>
</feature>
<evidence type="ECO:0000256" key="8">
    <source>
        <dbReference type="ARBA" id="ARBA00022532"/>
    </source>
</evidence>
<dbReference type="Pfam" id="PF00400">
    <property type="entry name" value="WD40"/>
    <property type="match status" value="4"/>
</dbReference>
<keyword evidence="15 22" id="KW-0496">Mitochondrion</keyword>
<dbReference type="Pfam" id="PF00253">
    <property type="entry name" value="Ribosomal_S14"/>
    <property type="match status" value="1"/>
</dbReference>
<evidence type="ECO:0000256" key="11">
    <source>
        <dbReference type="ARBA" id="ARBA00022833"/>
    </source>
</evidence>
<feature type="region of interest" description="Disordered" evidence="23">
    <location>
        <begin position="206"/>
        <end position="266"/>
    </location>
</feature>
<dbReference type="GO" id="GO:0005840">
    <property type="term" value="C:ribosome"/>
    <property type="evidence" value="ECO:0007669"/>
    <property type="project" value="UniProtKB-KW"/>
</dbReference>
<feature type="repeat" description="WD" evidence="21">
    <location>
        <begin position="2067"/>
        <end position="2098"/>
    </location>
</feature>
<dbReference type="InterPro" id="IPR011013">
    <property type="entry name" value="Gal_mutarotase_sf_dom"/>
</dbReference>
<dbReference type="GO" id="GO:0016616">
    <property type="term" value="F:oxidoreductase activity, acting on the CH-OH group of donors, NAD or NADP as acceptor"/>
    <property type="evidence" value="ECO:0007669"/>
    <property type="project" value="InterPro"/>
</dbReference>
<evidence type="ECO:0000256" key="23">
    <source>
        <dbReference type="SAM" id="MobiDB-lite"/>
    </source>
</evidence>
<evidence type="ECO:0000256" key="13">
    <source>
        <dbReference type="ARBA" id="ARBA00022980"/>
    </source>
</evidence>
<dbReference type="SUPFAM" id="SSF56366">
    <property type="entry name" value="SMAD MH1 domain"/>
    <property type="match status" value="1"/>
</dbReference>
<dbReference type="SMART" id="SM00320">
    <property type="entry name" value="WD40"/>
    <property type="match status" value="6"/>
</dbReference>
<dbReference type="InterPro" id="IPR024084">
    <property type="entry name" value="IsoPropMal-DH-like_dom"/>
</dbReference>
<dbReference type="InterPro" id="IPR008984">
    <property type="entry name" value="SMAD_FHA_dom_sf"/>
</dbReference>
<keyword evidence="24" id="KW-0812">Transmembrane</keyword>
<protein>
    <recommendedName>
        <fullName evidence="22">Isocitrate dehydrogenase [NAD] subunit, mitochondrial</fullName>
    </recommendedName>
</protein>
<dbReference type="Pfam" id="PF03166">
    <property type="entry name" value="MH2"/>
    <property type="match status" value="1"/>
</dbReference>
<dbReference type="InterPro" id="IPR013019">
    <property type="entry name" value="MAD_homology_MH1"/>
</dbReference>
<dbReference type="InterPro" id="IPR028995">
    <property type="entry name" value="Glyco_hydro_57/38_cen_sf"/>
</dbReference>
<keyword evidence="9" id="KW-0479">Metal-binding</keyword>
<evidence type="ECO:0000313" key="28">
    <source>
        <dbReference type="WBParaSite" id="TCONS_00011377.p1"/>
    </source>
</evidence>
<keyword evidence="16" id="KW-1015">Disulfide bond</keyword>
<dbReference type="InterPro" id="IPR001680">
    <property type="entry name" value="WD40_rpt"/>
</dbReference>
<feature type="compositionally biased region" description="Polar residues" evidence="23">
    <location>
        <begin position="1720"/>
        <end position="1737"/>
    </location>
</feature>
<evidence type="ECO:0000256" key="6">
    <source>
        <dbReference type="ARBA" id="ARBA00009083"/>
    </source>
</evidence>
<dbReference type="GO" id="GO:0051239">
    <property type="term" value="P:regulation of multicellular organismal process"/>
    <property type="evidence" value="ECO:0007669"/>
    <property type="project" value="UniProtKB-ARBA"/>
</dbReference>
<accession>A0AAF5DEU9</accession>
<feature type="transmembrane region" description="Helical" evidence="24">
    <location>
        <begin position="3015"/>
        <end position="3038"/>
    </location>
</feature>
<dbReference type="GO" id="GO:0006013">
    <property type="term" value="P:mannose metabolic process"/>
    <property type="evidence" value="ECO:0007669"/>
    <property type="project" value="InterPro"/>
</dbReference>
<dbReference type="PROSITE" id="PS00470">
    <property type="entry name" value="IDH_IMDH"/>
    <property type="match status" value="2"/>
</dbReference>
<evidence type="ECO:0000256" key="17">
    <source>
        <dbReference type="ARBA" id="ARBA00023163"/>
    </source>
</evidence>
<dbReference type="InterPro" id="IPR001209">
    <property type="entry name" value="Ribosomal_uS14"/>
</dbReference>
<dbReference type="InterPro" id="IPR036322">
    <property type="entry name" value="WD40_repeat_dom_sf"/>
</dbReference>
<dbReference type="SUPFAM" id="SSF88688">
    <property type="entry name" value="Families 57/38 glycoside transferase middle domain"/>
    <property type="match status" value="1"/>
</dbReference>
<feature type="region of interest" description="Disordered" evidence="23">
    <location>
        <begin position="168"/>
        <end position="192"/>
    </location>
</feature>
<feature type="region of interest" description="Disordered" evidence="23">
    <location>
        <begin position="2013"/>
        <end position="2041"/>
    </location>
</feature>
<dbReference type="SUPFAM" id="SSF88713">
    <property type="entry name" value="Glycoside hydrolase/deacetylase"/>
    <property type="match status" value="1"/>
</dbReference>
<keyword evidence="14" id="KW-0805">Transcription regulation</keyword>
<evidence type="ECO:0000256" key="20">
    <source>
        <dbReference type="ARBA" id="ARBA00023295"/>
    </source>
</evidence>
<dbReference type="InterPro" id="IPR013780">
    <property type="entry name" value="Glyco_hydro_b"/>
</dbReference>
<organism evidence="27 28">
    <name type="scientific">Strongyloides stercoralis</name>
    <name type="common">Threadworm</name>
    <dbReference type="NCBI Taxonomy" id="6248"/>
    <lineage>
        <taxon>Eukaryota</taxon>
        <taxon>Metazoa</taxon>
        <taxon>Ecdysozoa</taxon>
        <taxon>Nematoda</taxon>
        <taxon>Chromadorea</taxon>
        <taxon>Rhabditida</taxon>
        <taxon>Tylenchina</taxon>
        <taxon>Panagrolaimomorpha</taxon>
        <taxon>Strongyloidoidea</taxon>
        <taxon>Strongyloididae</taxon>
        <taxon>Strongyloides</taxon>
    </lineage>
</organism>
<dbReference type="Pfam" id="PF03165">
    <property type="entry name" value="MH1"/>
    <property type="match status" value="1"/>
</dbReference>
<dbReference type="InterPro" id="IPR037094">
    <property type="entry name" value="Glyco_hydro_38_cen_sf"/>
</dbReference>
<keyword evidence="11" id="KW-0862">Zinc</keyword>
<dbReference type="InterPro" id="IPR050843">
    <property type="entry name" value="Glycosyl_Hydrlase_38"/>
</dbReference>
<evidence type="ECO:0000256" key="21">
    <source>
        <dbReference type="PROSITE-ProRule" id="PRU00221"/>
    </source>
</evidence>
<keyword evidence="18" id="KW-0539">Nucleus</keyword>
<dbReference type="SMART" id="SM00872">
    <property type="entry name" value="Alpha-mann_mid"/>
    <property type="match status" value="1"/>
</dbReference>
<dbReference type="Gene3D" id="2.130.10.10">
    <property type="entry name" value="YVTN repeat-like/Quinoprotein amine dehydrogenase"/>
    <property type="match status" value="1"/>
</dbReference>